<accession>S8FN34</accession>
<organism evidence="2 3">
    <name type="scientific">Fomitopsis schrenkii</name>
    <name type="common">Brown rot fungus</name>
    <dbReference type="NCBI Taxonomy" id="2126942"/>
    <lineage>
        <taxon>Eukaryota</taxon>
        <taxon>Fungi</taxon>
        <taxon>Dikarya</taxon>
        <taxon>Basidiomycota</taxon>
        <taxon>Agaricomycotina</taxon>
        <taxon>Agaricomycetes</taxon>
        <taxon>Polyporales</taxon>
        <taxon>Fomitopsis</taxon>
    </lineage>
</organism>
<dbReference type="OrthoDB" id="1751210at2759"/>
<evidence type="ECO:0000313" key="2">
    <source>
        <dbReference type="EMBL" id="EPT02676.1"/>
    </source>
</evidence>
<evidence type="ECO:0000313" key="3">
    <source>
        <dbReference type="Proteomes" id="UP000015241"/>
    </source>
</evidence>
<feature type="domain" description="DUF7082" evidence="1">
    <location>
        <begin position="193"/>
        <end position="346"/>
    </location>
</feature>
<feature type="non-terminal residue" evidence="2">
    <location>
        <position position="1"/>
    </location>
</feature>
<name>S8FN34_FOMSC</name>
<evidence type="ECO:0000259" key="1">
    <source>
        <dbReference type="Pfam" id="PF23305"/>
    </source>
</evidence>
<dbReference type="STRING" id="743788.S8FN34"/>
<sequence length="351" mass="39278">PPQFVESPRGALRVYAYSPPQGPPGATITANIDFTLQAADTIYLRLVLGRRALTTSVRRLPDRHFELQARVPIRDVQAMATSVLPLSAQALSSTDEVIDTITFGNFSVVDFASYSPPVVGYVSQEDALEASVSTLTRPVKGKDDHEGSTVEIYPSDHYMQDFNGVRATRPAKKASLIRTRRTASGEDDSGAKCAVLSLENDLESMTKDWDKEELAAERRLVRFTRIQDGAKLLVSCATVRQEDYAEGDTVVSCIYRKETDGCYVTSVDIILLLERLVGHEFDIEEKNRIRRNLEGFRPKTVSKNRPDSSEFFLQIMNFPAPKPRNIEKDLKVFDWAALPQALEKIISRYVS</sequence>
<dbReference type="Proteomes" id="UP000015241">
    <property type="component" value="Unassembled WGS sequence"/>
</dbReference>
<protein>
    <recommendedName>
        <fullName evidence="1">DUF7082 domain-containing protein</fullName>
    </recommendedName>
</protein>
<dbReference type="HOGENOM" id="CLU_034673_0_0_1"/>
<keyword evidence="3" id="KW-1185">Reference proteome</keyword>
<feature type="non-terminal residue" evidence="2">
    <location>
        <position position="351"/>
    </location>
</feature>
<dbReference type="InParanoid" id="S8FN34"/>
<dbReference type="PANTHER" id="PTHR39463">
    <property type="entry name" value="MEDUSA"/>
    <property type="match status" value="1"/>
</dbReference>
<dbReference type="GO" id="GO:0005634">
    <property type="term" value="C:nucleus"/>
    <property type="evidence" value="ECO:0007669"/>
    <property type="project" value="TreeGrafter"/>
</dbReference>
<gene>
    <name evidence="2" type="ORF">FOMPIDRAFT_1109481</name>
</gene>
<reference evidence="2 3" key="1">
    <citation type="journal article" date="2012" name="Science">
        <title>The Paleozoic origin of enzymatic lignin decomposition reconstructed from 31 fungal genomes.</title>
        <authorList>
            <person name="Floudas D."/>
            <person name="Binder M."/>
            <person name="Riley R."/>
            <person name="Barry K."/>
            <person name="Blanchette R.A."/>
            <person name="Henrissat B."/>
            <person name="Martinez A.T."/>
            <person name="Otillar R."/>
            <person name="Spatafora J.W."/>
            <person name="Yadav J.S."/>
            <person name="Aerts A."/>
            <person name="Benoit I."/>
            <person name="Boyd A."/>
            <person name="Carlson A."/>
            <person name="Copeland A."/>
            <person name="Coutinho P.M."/>
            <person name="de Vries R.P."/>
            <person name="Ferreira P."/>
            <person name="Findley K."/>
            <person name="Foster B."/>
            <person name="Gaskell J."/>
            <person name="Glotzer D."/>
            <person name="Gorecki P."/>
            <person name="Heitman J."/>
            <person name="Hesse C."/>
            <person name="Hori C."/>
            <person name="Igarashi K."/>
            <person name="Jurgens J.A."/>
            <person name="Kallen N."/>
            <person name="Kersten P."/>
            <person name="Kohler A."/>
            <person name="Kuees U."/>
            <person name="Kumar T.K.A."/>
            <person name="Kuo A."/>
            <person name="LaButti K."/>
            <person name="Larrondo L.F."/>
            <person name="Lindquist E."/>
            <person name="Ling A."/>
            <person name="Lombard V."/>
            <person name="Lucas S."/>
            <person name="Lundell T."/>
            <person name="Martin R."/>
            <person name="McLaughlin D.J."/>
            <person name="Morgenstern I."/>
            <person name="Morin E."/>
            <person name="Murat C."/>
            <person name="Nagy L.G."/>
            <person name="Nolan M."/>
            <person name="Ohm R.A."/>
            <person name="Patyshakuliyeva A."/>
            <person name="Rokas A."/>
            <person name="Ruiz-Duenas F.J."/>
            <person name="Sabat G."/>
            <person name="Salamov A."/>
            <person name="Samejima M."/>
            <person name="Schmutz J."/>
            <person name="Slot J.C."/>
            <person name="St John F."/>
            <person name="Stenlid J."/>
            <person name="Sun H."/>
            <person name="Sun S."/>
            <person name="Syed K."/>
            <person name="Tsang A."/>
            <person name="Wiebenga A."/>
            <person name="Young D."/>
            <person name="Pisabarro A."/>
            <person name="Eastwood D.C."/>
            <person name="Martin F."/>
            <person name="Cullen D."/>
            <person name="Grigoriev I.V."/>
            <person name="Hibbett D.S."/>
        </authorList>
    </citation>
    <scope>NUCLEOTIDE SEQUENCE</scope>
    <source>
        <strain evidence="3">FP-58527</strain>
    </source>
</reference>
<dbReference type="InterPro" id="IPR055509">
    <property type="entry name" value="DUF7082"/>
</dbReference>
<dbReference type="eggNOG" id="ENOG502QTDM">
    <property type="taxonomic scope" value="Eukaryota"/>
</dbReference>
<dbReference type="PANTHER" id="PTHR39463:SF1">
    <property type="entry name" value="MEDUSA"/>
    <property type="match status" value="1"/>
</dbReference>
<proteinExistence type="predicted"/>
<dbReference type="AlphaFoldDB" id="S8FN34"/>
<dbReference type="EMBL" id="KE504134">
    <property type="protein sequence ID" value="EPT02676.1"/>
    <property type="molecule type" value="Genomic_DNA"/>
</dbReference>
<dbReference type="Pfam" id="PF23305">
    <property type="entry name" value="DUF7082"/>
    <property type="match status" value="1"/>
</dbReference>